<gene>
    <name evidence="2" type="ORF">C7S10_16935</name>
</gene>
<keyword evidence="1" id="KW-1133">Transmembrane helix</keyword>
<keyword evidence="3" id="KW-1185">Reference proteome</keyword>
<evidence type="ECO:0000256" key="1">
    <source>
        <dbReference type="SAM" id="Phobius"/>
    </source>
</evidence>
<feature type="transmembrane region" description="Helical" evidence="1">
    <location>
        <begin position="87"/>
        <end position="107"/>
    </location>
</feature>
<keyword evidence="1" id="KW-0472">Membrane</keyword>
<feature type="transmembrane region" description="Helical" evidence="1">
    <location>
        <begin position="32"/>
        <end position="50"/>
    </location>
</feature>
<evidence type="ECO:0000313" key="2">
    <source>
        <dbReference type="EMBL" id="PUA79767.1"/>
    </source>
</evidence>
<protein>
    <submittedName>
        <fullName evidence="2">Uncharacterized protein</fullName>
    </submittedName>
</protein>
<dbReference type="RefSeq" id="WP_108345630.1">
    <property type="nucleotide sequence ID" value="NZ_PYXZ01000008.1"/>
</dbReference>
<feature type="transmembrane region" description="Helical" evidence="1">
    <location>
        <begin position="56"/>
        <end position="75"/>
    </location>
</feature>
<organism evidence="2 3">
    <name type="scientific">Nocardioides currus</name>
    <dbReference type="NCBI Taxonomy" id="2133958"/>
    <lineage>
        <taxon>Bacteria</taxon>
        <taxon>Bacillati</taxon>
        <taxon>Actinomycetota</taxon>
        <taxon>Actinomycetes</taxon>
        <taxon>Propionibacteriales</taxon>
        <taxon>Nocardioidaceae</taxon>
        <taxon>Nocardioides</taxon>
    </lineage>
</organism>
<dbReference type="EMBL" id="PYXZ01000008">
    <property type="protein sequence ID" value="PUA79767.1"/>
    <property type="molecule type" value="Genomic_DNA"/>
</dbReference>
<sequence length="110" mass="11463">MSTSPRDPHDIPDDAGVGELAAYVGEDVGRIIMLRVAALAAVLSLVAGAMSESASATLKTTCLSAGGAGIVLLLLAQLFRWRRSRQWVAILLVTLVCVGLLVAVFLGSRT</sequence>
<dbReference type="Proteomes" id="UP000244867">
    <property type="component" value="Unassembled WGS sequence"/>
</dbReference>
<accession>A0A2R7YTP8</accession>
<dbReference type="AlphaFoldDB" id="A0A2R7YTP8"/>
<name>A0A2R7YTP8_9ACTN</name>
<evidence type="ECO:0000313" key="3">
    <source>
        <dbReference type="Proteomes" id="UP000244867"/>
    </source>
</evidence>
<keyword evidence="1" id="KW-0812">Transmembrane</keyword>
<comment type="caution">
    <text evidence="2">The sequence shown here is derived from an EMBL/GenBank/DDBJ whole genome shotgun (WGS) entry which is preliminary data.</text>
</comment>
<reference evidence="2 3" key="1">
    <citation type="submission" date="2018-03" db="EMBL/GenBank/DDBJ databases">
        <authorList>
            <person name="Keele B.F."/>
        </authorList>
    </citation>
    <scope>NUCLEOTIDE SEQUENCE [LARGE SCALE GENOMIC DNA]</scope>
    <source>
        <strain evidence="2 3">IB-3</strain>
    </source>
</reference>
<proteinExistence type="predicted"/>